<dbReference type="eggNOG" id="ENOG5033VSQ">
    <property type="taxonomic scope" value="Bacteria"/>
</dbReference>
<dbReference type="Proteomes" id="UP000004664">
    <property type="component" value="Unassembled WGS sequence"/>
</dbReference>
<dbReference type="STRING" id="697282.Mettu_2973"/>
<proteinExistence type="predicted"/>
<sequence>MSIVCGIYGYQITRPIDLSGLRIEPRTSSYQQAKRWTMDLDSYQLTAIIKGVSMSDDLLFNLEAILSFVERLDVLITSPVEQTNDDPFTQFSPSIMTHRRSSGGGCAIIGEDTFFHTSRSLFISKAFDRLQNQQLYEDAQFKILFFKYVETFRQRKSFVEVEYFLLYSGLESYARCIVNDRSNRNSSEPICKLLTGYGFDVQIERPRDLQRAVSTYTHLRNALFHNGEFTATINVNGAEVELRLFDYLSNISQLVALVILKAVEFDDGHINWNSWIDLQPFK</sequence>
<evidence type="ECO:0000313" key="1">
    <source>
        <dbReference type="EMBL" id="EGW19853.1"/>
    </source>
</evidence>
<organism evidence="1 2">
    <name type="scientific">Methylobacter tundripaludum (strain ATCC BAA-1195 / DSM 17260 / SV96)</name>
    <dbReference type="NCBI Taxonomy" id="697282"/>
    <lineage>
        <taxon>Bacteria</taxon>
        <taxon>Pseudomonadati</taxon>
        <taxon>Pseudomonadota</taxon>
        <taxon>Gammaproteobacteria</taxon>
        <taxon>Methylococcales</taxon>
        <taxon>Methylococcaceae</taxon>
        <taxon>Methylobacter</taxon>
    </lineage>
</organism>
<accession>G3J297</accession>
<keyword evidence="2" id="KW-1185">Reference proteome</keyword>
<dbReference type="HOGENOM" id="CLU_986283_0_0_6"/>
<name>G3J297_METTV</name>
<dbReference type="AlphaFoldDB" id="G3J297"/>
<reference evidence="1 2" key="1">
    <citation type="submission" date="2011-06" db="EMBL/GenBank/DDBJ databases">
        <title>Genomic sequence of Methylobacter tundripaludum SV96.</title>
        <authorList>
            <consortium name="US DOE Joint Genome Institute"/>
            <person name="Lucas S."/>
            <person name="Han J."/>
            <person name="Lapidus A."/>
            <person name="Cheng J.-F."/>
            <person name="Goodwin L."/>
            <person name="Pitluck S."/>
            <person name="Held B."/>
            <person name="Detter J.C."/>
            <person name="Han C."/>
            <person name="Tapia R."/>
            <person name="Land M."/>
            <person name="Hauser L."/>
            <person name="Kyrpides N."/>
            <person name="Ivanova N."/>
            <person name="Ovchinnikova G."/>
            <person name="Pagani I."/>
            <person name="Klotz M.G."/>
            <person name="Dispirito A.A."/>
            <person name="Murrell J.C."/>
            <person name="Dunfield P."/>
            <person name="Kalyuzhnaya M.G."/>
            <person name="Svenning M."/>
            <person name="Trotsenko Y.A."/>
            <person name="Stein L.Y."/>
            <person name="Woyke T."/>
        </authorList>
    </citation>
    <scope>NUCLEOTIDE SEQUENCE [LARGE SCALE GENOMIC DNA]</scope>
    <source>
        <strain evidence="2">ATCC BAA-1195 / DSM 17260 / SV96</strain>
    </source>
</reference>
<evidence type="ECO:0000313" key="2">
    <source>
        <dbReference type="Proteomes" id="UP000004664"/>
    </source>
</evidence>
<evidence type="ECO:0008006" key="3">
    <source>
        <dbReference type="Google" id="ProtNLM"/>
    </source>
</evidence>
<gene>
    <name evidence="1" type="ORF">Mettu_2973</name>
</gene>
<protein>
    <recommendedName>
        <fullName evidence="3">Apea-like HEPN domain-containing protein</fullName>
    </recommendedName>
</protein>
<dbReference type="EMBL" id="JH109154">
    <property type="protein sequence ID" value="EGW19853.1"/>
    <property type="molecule type" value="Genomic_DNA"/>
</dbReference>